<evidence type="ECO:0000256" key="2">
    <source>
        <dbReference type="ARBA" id="ARBA00022475"/>
    </source>
</evidence>
<comment type="subcellular location">
    <subcellularLocation>
        <location evidence="1">Cell membrane</location>
        <topology evidence="1">Multi-pass membrane protein</topology>
    </subcellularLocation>
</comment>
<dbReference type="Pfam" id="PF03788">
    <property type="entry name" value="LrgA"/>
    <property type="match status" value="1"/>
</dbReference>
<dbReference type="PANTHER" id="PTHR33931">
    <property type="entry name" value="HOLIN-LIKE PROTEIN CIDA-RELATED"/>
    <property type="match status" value="1"/>
</dbReference>
<dbReference type="InterPro" id="IPR005538">
    <property type="entry name" value="LrgA/CidA"/>
</dbReference>
<organism evidence="6 7">
    <name type="scientific">Haematobacter massiliensis</name>
    <dbReference type="NCBI Taxonomy" id="195105"/>
    <lineage>
        <taxon>Bacteria</taxon>
        <taxon>Pseudomonadati</taxon>
        <taxon>Pseudomonadota</taxon>
        <taxon>Alphaproteobacteria</taxon>
        <taxon>Rhodobacterales</taxon>
        <taxon>Paracoccaceae</taxon>
        <taxon>Haematobacter</taxon>
    </lineage>
</organism>
<dbReference type="eggNOG" id="COG1380">
    <property type="taxonomic scope" value="Bacteria"/>
</dbReference>
<dbReference type="OrthoDB" id="385012at2"/>
<evidence type="ECO:0000256" key="1">
    <source>
        <dbReference type="ARBA" id="ARBA00004651"/>
    </source>
</evidence>
<dbReference type="Proteomes" id="UP000028826">
    <property type="component" value="Unassembled WGS sequence"/>
</dbReference>
<reference evidence="6 7" key="1">
    <citation type="submission" date="2014-03" db="EMBL/GenBank/DDBJ databases">
        <title>Genome of Haematobacter massiliensis CCUG 47968.</title>
        <authorList>
            <person name="Wang D."/>
            <person name="Wang G."/>
        </authorList>
    </citation>
    <scope>NUCLEOTIDE SEQUENCE [LARGE SCALE GENOMIC DNA]</scope>
    <source>
        <strain evidence="6 7">CCUG 47968</strain>
    </source>
</reference>
<dbReference type="PANTHER" id="PTHR33931:SF2">
    <property type="entry name" value="HOLIN-LIKE PROTEIN CIDA"/>
    <property type="match status" value="1"/>
</dbReference>
<keyword evidence="5" id="KW-0472">Membrane</keyword>
<evidence type="ECO:0000313" key="7">
    <source>
        <dbReference type="Proteomes" id="UP000028826"/>
    </source>
</evidence>
<sequence length="118" mass="11936">MIPSLFLILACQLVGEALARLFPIQVPGPVIGMVLMAAALVLSPALVRTIRPVATGILGNLSLLFVPAGVGVIGHLPLLESEGLAIGAALVGSTILAIAAGALTFVAVARLMKGPRHD</sequence>
<gene>
    <name evidence="6" type="ORF">CN97_12155</name>
</gene>
<name>A0A086Y7T6_9RHOB</name>
<keyword evidence="4" id="KW-1133">Transmembrane helix</keyword>
<dbReference type="RefSeq" id="WP_035708676.1">
    <property type="nucleotide sequence ID" value="NZ_CAMIFG010000021.1"/>
</dbReference>
<keyword evidence="2" id="KW-1003">Cell membrane</keyword>
<protein>
    <submittedName>
        <fullName evidence="6">LrgA</fullName>
    </submittedName>
</protein>
<dbReference type="AlphaFoldDB" id="A0A086Y7T6"/>
<evidence type="ECO:0000313" key="6">
    <source>
        <dbReference type="EMBL" id="KFI30336.1"/>
    </source>
</evidence>
<dbReference type="EMBL" id="JGYG01000003">
    <property type="protein sequence ID" value="KFI30336.1"/>
    <property type="molecule type" value="Genomic_DNA"/>
</dbReference>
<proteinExistence type="predicted"/>
<evidence type="ECO:0000256" key="4">
    <source>
        <dbReference type="ARBA" id="ARBA00022989"/>
    </source>
</evidence>
<keyword evidence="3" id="KW-0812">Transmembrane</keyword>
<accession>A0A086Y7T6</accession>
<comment type="caution">
    <text evidence="6">The sequence shown here is derived from an EMBL/GenBank/DDBJ whole genome shotgun (WGS) entry which is preliminary data.</text>
</comment>
<evidence type="ECO:0000256" key="3">
    <source>
        <dbReference type="ARBA" id="ARBA00022692"/>
    </source>
</evidence>
<evidence type="ECO:0000256" key="5">
    <source>
        <dbReference type="ARBA" id="ARBA00023136"/>
    </source>
</evidence>
<keyword evidence="7" id="KW-1185">Reference proteome</keyword>
<dbReference type="GO" id="GO:0005886">
    <property type="term" value="C:plasma membrane"/>
    <property type="evidence" value="ECO:0007669"/>
    <property type="project" value="UniProtKB-SubCell"/>
</dbReference>